<name>A0A481YZ23_9VIRU</name>
<protein>
    <submittedName>
        <fullName evidence="1">Uncharacterized protein</fullName>
    </submittedName>
</protein>
<proteinExistence type="predicted"/>
<evidence type="ECO:0000313" key="1">
    <source>
        <dbReference type="EMBL" id="QBK88399.1"/>
    </source>
</evidence>
<reference evidence="1" key="1">
    <citation type="journal article" date="2019" name="MBio">
        <title>Virus Genomes from Deep Sea Sediments Expand the Ocean Megavirome and Support Independent Origins of Viral Gigantism.</title>
        <authorList>
            <person name="Backstrom D."/>
            <person name="Yutin N."/>
            <person name="Jorgensen S.L."/>
            <person name="Dharamshi J."/>
            <person name="Homa F."/>
            <person name="Zaremba-Niedwiedzka K."/>
            <person name="Spang A."/>
            <person name="Wolf Y.I."/>
            <person name="Koonin E.V."/>
            <person name="Ettema T.J."/>
        </authorList>
    </citation>
    <scope>NUCLEOTIDE SEQUENCE</scope>
</reference>
<accession>A0A481YZ23</accession>
<sequence>MKKKMVIEYEKQIASYVNKLLQTIISYTKNINNVPKTIHITSDGVDPQEKYNIINRCSPDLNLFANIGLPYYYIIFAREFITRGFSGPMDIISDINLLNEHKDSIIRPDQHMILMRRYLGMGYYLVLSTFINNADDDINKPNYFVWIVGGENSYAREDTWGEFNELDLGMIVSKKKLKTFEDAINDLVSYDVKL</sequence>
<dbReference type="EMBL" id="MK500388">
    <property type="protein sequence ID" value="QBK88399.1"/>
    <property type="molecule type" value="Genomic_DNA"/>
</dbReference>
<organism evidence="1">
    <name type="scientific">Mimivirus LCMiAC01</name>
    <dbReference type="NCBI Taxonomy" id="2506608"/>
    <lineage>
        <taxon>Viruses</taxon>
        <taxon>Varidnaviria</taxon>
        <taxon>Bamfordvirae</taxon>
        <taxon>Nucleocytoviricota</taxon>
        <taxon>Megaviricetes</taxon>
        <taxon>Imitervirales</taxon>
        <taxon>Mimiviridae</taxon>
        <taxon>Klosneuvirinae</taxon>
    </lineage>
</organism>
<gene>
    <name evidence="1" type="ORF">LCMiAC01_00630</name>
</gene>